<dbReference type="RefSeq" id="WP_176967865.1">
    <property type="nucleotide sequence ID" value="NZ_FNQE01000007.1"/>
</dbReference>
<evidence type="ECO:0000313" key="2">
    <source>
        <dbReference type="Proteomes" id="UP000198625"/>
    </source>
</evidence>
<accession>A0A1H3MIB0</accession>
<reference evidence="1 2" key="1">
    <citation type="submission" date="2016-10" db="EMBL/GenBank/DDBJ databases">
        <authorList>
            <person name="de Groot N.N."/>
        </authorList>
    </citation>
    <scope>NUCLEOTIDE SEQUENCE [LARGE SCALE GENOMIC DNA]</scope>
    <source>
        <strain evidence="1 2">DSM 21650</strain>
    </source>
</reference>
<protein>
    <submittedName>
        <fullName evidence="1">Uncharacterized protein</fullName>
    </submittedName>
</protein>
<dbReference type="AlphaFoldDB" id="A0A1H3MIB0"/>
<evidence type="ECO:0000313" key="1">
    <source>
        <dbReference type="EMBL" id="SDY76432.1"/>
    </source>
</evidence>
<organism evidence="1 2">
    <name type="scientific">Proteiniborus ethanoligenes</name>
    <dbReference type="NCBI Taxonomy" id="415015"/>
    <lineage>
        <taxon>Bacteria</taxon>
        <taxon>Bacillati</taxon>
        <taxon>Bacillota</taxon>
        <taxon>Clostridia</taxon>
        <taxon>Eubacteriales</taxon>
        <taxon>Proteiniborus</taxon>
    </lineage>
</organism>
<keyword evidence="2" id="KW-1185">Reference proteome</keyword>
<gene>
    <name evidence="1" type="ORF">SAMN05660462_00827</name>
</gene>
<sequence>MGYSKLRIDNGELCRGELCSPAIRTENGELRIHKEFVILSEAKNPSFDLEVGEVCE</sequence>
<name>A0A1H3MIB0_9FIRM</name>
<dbReference type="STRING" id="415015.SAMN05660462_00827"/>
<dbReference type="EMBL" id="FNQE01000007">
    <property type="protein sequence ID" value="SDY76432.1"/>
    <property type="molecule type" value="Genomic_DNA"/>
</dbReference>
<dbReference type="Proteomes" id="UP000198625">
    <property type="component" value="Unassembled WGS sequence"/>
</dbReference>
<proteinExistence type="predicted"/>